<feature type="region of interest" description="Disordered" evidence="1">
    <location>
        <begin position="92"/>
        <end position="182"/>
    </location>
</feature>
<evidence type="ECO:0000313" key="3">
    <source>
        <dbReference type="Proteomes" id="UP000076871"/>
    </source>
</evidence>
<dbReference type="AlphaFoldDB" id="A0A165DEH4"/>
<organism evidence="2 3">
    <name type="scientific">Laetiporus sulphureus 93-53</name>
    <dbReference type="NCBI Taxonomy" id="1314785"/>
    <lineage>
        <taxon>Eukaryota</taxon>
        <taxon>Fungi</taxon>
        <taxon>Dikarya</taxon>
        <taxon>Basidiomycota</taxon>
        <taxon>Agaricomycotina</taxon>
        <taxon>Agaricomycetes</taxon>
        <taxon>Polyporales</taxon>
        <taxon>Laetiporus</taxon>
    </lineage>
</organism>
<proteinExistence type="predicted"/>
<dbReference type="Proteomes" id="UP000076871">
    <property type="component" value="Unassembled WGS sequence"/>
</dbReference>
<reference evidence="2 3" key="1">
    <citation type="journal article" date="2016" name="Mol. Biol. Evol.">
        <title>Comparative Genomics of Early-Diverging Mushroom-Forming Fungi Provides Insights into the Origins of Lignocellulose Decay Capabilities.</title>
        <authorList>
            <person name="Nagy L.G."/>
            <person name="Riley R."/>
            <person name="Tritt A."/>
            <person name="Adam C."/>
            <person name="Daum C."/>
            <person name="Floudas D."/>
            <person name="Sun H."/>
            <person name="Yadav J.S."/>
            <person name="Pangilinan J."/>
            <person name="Larsson K.H."/>
            <person name="Matsuura K."/>
            <person name="Barry K."/>
            <person name="Labutti K."/>
            <person name="Kuo R."/>
            <person name="Ohm R.A."/>
            <person name="Bhattacharya S.S."/>
            <person name="Shirouzu T."/>
            <person name="Yoshinaga Y."/>
            <person name="Martin F.M."/>
            <person name="Grigoriev I.V."/>
            <person name="Hibbett D.S."/>
        </authorList>
    </citation>
    <scope>NUCLEOTIDE SEQUENCE [LARGE SCALE GENOMIC DNA]</scope>
    <source>
        <strain evidence="2 3">93-53</strain>
    </source>
</reference>
<sequence>MPGYDWYTKSVHRTLDTGALNAVNGTGHRFGPVEPSSREWVTPELLAAQRAGRESQHKPITIDQEALTAIDENHHYEVKGWELGQVAERWDQEVEGRRVQGAGTARGGPTSEARAEQGIKGQAERMPSKTGRQSDEAAQPQHVERRRKAERGACTERARNGDRDPNPRGIGTGVQTERATSA</sequence>
<dbReference type="InParanoid" id="A0A165DEH4"/>
<evidence type="ECO:0000256" key="1">
    <source>
        <dbReference type="SAM" id="MobiDB-lite"/>
    </source>
</evidence>
<dbReference type="RefSeq" id="XP_040762447.1">
    <property type="nucleotide sequence ID" value="XM_040912840.1"/>
</dbReference>
<gene>
    <name evidence="2" type="ORF">LAESUDRAFT_760993</name>
</gene>
<protein>
    <submittedName>
        <fullName evidence="2">Uncharacterized protein</fullName>
    </submittedName>
</protein>
<keyword evidence="3" id="KW-1185">Reference proteome</keyword>
<name>A0A165DEH4_9APHY</name>
<accession>A0A165DEH4</accession>
<feature type="compositionally biased region" description="Basic and acidic residues" evidence="1">
    <location>
        <begin position="113"/>
        <end position="135"/>
    </location>
</feature>
<feature type="compositionally biased region" description="Basic and acidic residues" evidence="1">
    <location>
        <begin position="150"/>
        <end position="166"/>
    </location>
</feature>
<evidence type="ECO:0000313" key="2">
    <source>
        <dbReference type="EMBL" id="KZT04707.1"/>
    </source>
</evidence>
<dbReference type="GeneID" id="63829868"/>
<feature type="compositionally biased region" description="Polar residues" evidence="1">
    <location>
        <begin position="173"/>
        <end position="182"/>
    </location>
</feature>
<dbReference type="EMBL" id="KV427635">
    <property type="protein sequence ID" value="KZT04707.1"/>
    <property type="molecule type" value="Genomic_DNA"/>
</dbReference>